<comment type="caution">
    <text evidence="3">The sequence shown here is derived from an EMBL/GenBank/DDBJ whole genome shotgun (WGS) entry which is preliminary data.</text>
</comment>
<dbReference type="Gene3D" id="3.40.50.2000">
    <property type="entry name" value="Glycogen Phosphorylase B"/>
    <property type="match status" value="3"/>
</dbReference>
<dbReference type="AlphaFoldDB" id="A0AA94HU83"/>
<dbReference type="GO" id="GO:0008713">
    <property type="term" value="F:ADP-heptose-lipopolysaccharide heptosyltransferase activity"/>
    <property type="evidence" value="ECO:0007669"/>
    <property type="project" value="TreeGrafter"/>
</dbReference>
<dbReference type="EMBL" id="FPIW01000049">
    <property type="protein sequence ID" value="SFW63675.1"/>
    <property type="molecule type" value="Genomic_DNA"/>
</dbReference>
<organism evidence="3 4">
    <name type="scientific">Desulfovibrio desulfuricans</name>
    <dbReference type="NCBI Taxonomy" id="876"/>
    <lineage>
        <taxon>Bacteria</taxon>
        <taxon>Pseudomonadati</taxon>
        <taxon>Thermodesulfobacteriota</taxon>
        <taxon>Desulfovibrionia</taxon>
        <taxon>Desulfovibrionales</taxon>
        <taxon>Desulfovibrionaceae</taxon>
        <taxon>Desulfovibrio</taxon>
    </lineage>
</organism>
<name>A0AA94HU83_DESDE</name>
<evidence type="ECO:0000313" key="3">
    <source>
        <dbReference type="EMBL" id="SFW63675.1"/>
    </source>
</evidence>
<dbReference type="SUPFAM" id="SSF53756">
    <property type="entry name" value="UDP-Glycosyltransferase/glycogen phosphorylase"/>
    <property type="match status" value="2"/>
</dbReference>
<evidence type="ECO:0000256" key="2">
    <source>
        <dbReference type="ARBA" id="ARBA00022679"/>
    </source>
</evidence>
<dbReference type="Pfam" id="PF01075">
    <property type="entry name" value="Glyco_transf_9"/>
    <property type="match status" value="1"/>
</dbReference>
<protein>
    <submittedName>
        <fullName evidence="3">ADP-heptose:LPS heptosyltransferase</fullName>
    </submittedName>
</protein>
<evidence type="ECO:0000313" key="4">
    <source>
        <dbReference type="Proteomes" id="UP000182680"/>
    </source>
</evidence>
<dbReference type="CDD" id="cd03789">
    <property type="entry name" value="GT9_LPS_heptosyltransferase"/>
    <property type="match status" value="1"/>
</dbReference>
<reference evidence="4" key="1">
    <citation type="submission" date="2016-11" db="EMBL/GenBank/DDBJ databases">
        <authorList>
            <person name="Jaros S."/>
            <person name="Januszkiewicz K."/>
            <person name="Wedrychowicz H."/>
        </authorList>
    </citation>
    <scope>NUCLEOTIDE SEQUENCE [LARGE SCALE GENOMIC DNA]</scope>
    <source>
        <strain evidence="4">DSM 7057</strain>
    </source>
</reference>
<dbReference type="Proteomes" id="UP000182680">
    <property type="component" value="Unassembled WGS sequence"/>
</dbReference>
<dbReference type="InterPro" id="IPR002201">
    <property type="entry name" value="Glyco_trans_9"/>
</dbReference>
<keyword evidence="1" id="KW-0328">Glycosyltransferase</keyword>
<dbReference type="PANTHER" id="PTHR30160">
    <property type="entry name" value="TETRAACYLDISACCHARIDE 4'-KINASE-RELATED"/>
    <property type="match status" value="1"/>
</dbReference>
<proteinExistence type="predicted"/>
<dbReference type="RefSeq" id="WP_072312237.1">
    <property type="nucleotide sequence ID" value="NZ_FPIW01000049.1"/>
</dbReference>
<sequence>MPDKQVWDITEALALADTWQNRFDGKNMPEGFFPQLHALAEYLHDNGQVQRAVDLLRSESSMGVSRFLGHRLEHARLLSRALFDAGESDEALKLVEYYGSRPYLFDDLNKLGYFLFCRSAHCLATHDALKLAHCVTLLVETQAGMKDANLIRIIQQAGGINALIRAAGSLDFSTRMLLRVFGLAQRLAGKGVAAGVIGRGLHFAVNILRSVSRLKGGNLVGLLPRRTPGKVRIRAMVGNNHPVVVTRAMGGIGDLLMMTPGLKALARKHPDREVWFAIPKGFHQLFYGFESIKTVDIDHLELYQEDCFALHNLTECPASRVETSTLPNVKQNRIDIFAAAMGITAKELDSVGRTPVYTVTDEERLWAISYLAQKNLEPGQAIAIQPYAADAYKNYPHMELLATKLARDTSVLVFHNSPLQGYENENILKVDNCTLRQSIALLSQCKMLVAVDSAFVHIAAALAIETASLFGPTNGELFTKYYDKCHVIHGHNVTNCHSCWRNKFVVCPRTHSNTSKCLYEIDIEYITEEIFNSYPEFVEEKATTIDESLKSILNFAKEKASSPKYSGGLGRVKFCISGIRWVFSRCFLTQKYGKFSLQIEIFFFNLLHFFEKPFKKHRHMDLLLVQPNGLGDAIINKAYSDYLIERMHFRKDRVLILATETWKGLEKELHPDSAVFFFNKQKFETNFLYRLSLYRYLKKYYFSYVLCNLRWKPRYITDRLMLVISGRNKAIAAHENSDHAQKVLFQQWCTKKKMNCVDVSDIRSEFRRIPQFYKHVFGKIIETPPRRTVFHRSACLASRYVRGNYIVLHVGNADVRRRWGVEKFSQVGEYFANKGYQILIVGGYCERDLIDAFDQKFKILIDQLHLAVSSSKCNTQSLGIGVF</sequence>
<evidence type="ECO:0000256" key="1">
    <source>
        <dbReference type="ARBA" id="ARBA00022676"/>
    </source>
</evidence>
<dbReference type="GO" id="GO:0005829">
    <property type="term" value="C:cytosol"/>
    <property type="evidence" value="ECO:0007669"/>
    <property type="project" value="TreeGrafter"/>
</dbReference>
<dbReference type="InterPro" id="IPR051199">
    <property type="entry name" value="LPS_LOS_Heptosyltrfase"/>
</dbReference>
<keyword evidence="2" id="KW-0808">Transferase</keyword>
<gene>
    <name evidence="3" type="ORF">SAMN02910291_02233</name>
</gene>
<accession>A0AA94HU83</accession>
<dbReference type="GO" id="GO:0009244">
    <property type="term" value="P:lipopolysaccharide core region biosynthetic process"/>
    <property type="evidence" value="ECO:0007669"/>
    <property type="project" value="TreeGrafter"/>
</dbReference>